<dbReference type="InterPro" id="IPR050345">
    <property type="entry name" value="Aliph_Amidase/BUP"/>
</dbReference>
<dbReference type="Pfam" id="PF00795">
    <property type="entry name" value="CN_hydrolase"/>
    <property type="match status" value="1"/>
</dbReference>
<evidence type="ECO:0000313" key="2">
    <source>
        <dbReference type="EMBL" id="MDO6421312.1"/>
    </source>
</evidence>
<dbReference type="EMBL" id="JAUOPB010000001">
    <property type="protein sequence ID" value="MDO6421312.1"/>
    <property type="molecule type" value="Genomic_DNA"/>
</dbReference>
<dbReference type="AlphaFoldDB" id="A0AAW7X397"/>
<organism evidence="2 3">
    <name type="scientific">Saccharophagus degradans</name>
    <dbReference type="NCBI Taxonomy" id="86304"/>
    <lineage>
        <taxon>Bacteria</taxon>
        <taxon>Pseudomonadati</taxon>
        <taxon>Pseudomonadota</taxon>
        <taxon>Gammaproteobacteria</taxon>
        <taxon>Cellvibrionales</taxon>
        <taxon>Cellvibrionaceae</taxon>
        <taxon>Saccharophagus</taxon>
    </lineage>
</organism>
<reference evidence="2" key="1">
    <citation type="submission" date="2023-07" db="EMBL/GenBank/DDBJ databases">
        <title>Genome content predicts the carbon catabolic preferences of heterotrophic bacteria.</title>
        <authorList>
            <person name="Gralka M."/>
        </authorList>
    </citation>
    <scope>NUCLEOTIDE SEQUENCE</scope>
    <source>
        <strain evidence="2">I3M17_2</strain>
    </source>
</reference>
<dbReference type="PANTHER" id="PTHR43674">
    <property type="entry name" value="NITRILASE C965.09-RELATED"/>
    <property type="match status" value="1"/>
</dbReference>
<evidence type="ECO:0000259" key="1">
    <source>
        <dbReference type="PROSITE" id="PS50263"/>
    </source>
</evidence>
<dbReference type="RefSeq" id="WP_216063969.1">
    <property type="nucleotide sequence ID" value="NZ_JAHKPP010000027.1"/>
</dbReference>
<feature type="domain" description="CN hydrolase" evidence="1">
    <location>
        <begin position="5"/>
        <end position="271"/>
    </location>
</feature>
<dbReference type="FunFam" id="3.60.110.10:FF:000010">
    <property type="entry name" value="Carbon-nitrogen hydrolase"/>
    <property type="match status" value="1"/>
</dbReference>
<dbReference type="GO" id="GO:0033388">
    <property type="term" value="P:putrescine biosynthetic process from arginine"/>
    <property type="evidence" value="ECO:0007669"/>
    <property type="project" value="TreeGrafter"/>
</dbReference>
<dbReference type="PANTHER" id="PTHR43674:SF2">
    <property type="entry name" value="BETA-UREIDOPROPIONASE"/>
    <property type="match status" value="1"/>
</dbReference>
<keyword evidence="2" id="KW-0378">Hydrolase</keyword>
<dbReference type="GO" id="GO:0050126">
    <property type="term" value="F:N-carbamoylputrescine amidase activity"/>
    <property type="evidence" value="ECO:0007669"/>
    <property type="project" value="TreeGrafter"/>
</dbReference>
<comment type="caution">
    <text evidence="2">The sequence shown here is derived from an EMBL/GenBank/DDBJ whole genome shotgun (WGS) entry which is preliminary data.</text>
</comment>
<accession>A0AAW7X397</accession>
<proteinExistence type="predicted"/>
<dbReference type="InterPro" id="IPR003010">
    <property type="entry name" value="C-N_Hydrolase"/>
</dbReference>
<dbReference type="PROSITE" id="PS50263">
    <property type="entry name" value="CN_HYDROLASE"/>
    <property type="match status" value="1"/>
</dbReference>
<dbReference type="CDD" id="cd07573">
    <property type="entry name" value="CPA"/>
    <property type="match status" value="1"/>
</dbReference>
<evidence type="ECO:0000313" key="3">
    <source>
        <dbReference type="Proteomes" id="UP001169760"/>
    </source>
</evidence>
<dbReference type="Proteomes" id="UP001169760">
    <property type="component" value="Unassembled WGS sequence"/>
</dbReference>
<protein>
    <submittedName>
        <fullName evidence="2">Carbon-nitrogen hydrolase</fullName>
    </submittedName>
</protein>
<gene>
    <name evidence="2" type="ORF">Q4521_02395</name>
</gene>
<name>A0AAW7X397_9GAMM</name>
<sequence>MSRSFLAAVVQQAIGGNDKAENMAATAEHVREAANSGAQLVVLQELHATQYFCQVEDTECFDLAEDLDGETYDYFAELAAELDIVLVISGFERRAPGLYHNTAQVIDGDLGRVGFFRKMHIPDDPGFYEKFYFTPGDADAPGCGFEPVETRLGKLGVMVCWDQWYPEGARLMAMAGADVLIYPTAIGWDPDDDEDEQERQRDAWVTIQRSHAIANGLPVLVANRTGFEASPVDDGTGIEFWGTSFITGPQGEFLALANCEEQGPLCAQIDLKRSEDVRRIWPYFRDRRIDAYKGLTKRWLD</sequence>